<dbReference type="AlphaFoldDB" id="A0AAE1X209"/>
<evidence type="ECO:0000256" key="1">
    <source>
        <dbReference type="ARBA" id="ARBA00022884"/>
    </source>
</evidence>
<sequence length="515" mass="56847">MADAYWRYSDGRQQPAALTPHVVKRPRSDYELPSGHDLSGYYAREDDRGGLRVIRDTDSINASYDRYLRSTQMPSYGGESGRSMSGGLGGHHHVDDPRVMAVGGSEPAAVPKIRPIGVEGVQPEISLPPDASSTLFVEGLPANCTRREVCHIFRPFVGYKEVRLVTKESRHPGGDPLVLCFVDFQSPAHAATAMDALQGQKPFFSAFSKAPWYAHGAIFEERPNKEHALDVGLLYTLEPDNELCRKKSVGCTWFLKGTLEKFVFSFASWDHKIVELNVAGYKFDEHDRDSAHLRIQFARHHGARLERLLLMAVSVLLKVAIGQQIALNIPWFSKEMLLAPRGQLVDWAQNLLLEVLGLNSAQLTEVKSGFVFANSLYAVLELYSTYVIRVNLCGGDGDSDSRSHNQKVVLGVPLILGSLRETLVVRFSCGNTQVLVSCWGVDSIRDFAELGKRETYEIVRSLCAVTFAYFTVVASLYTRFALPGVLGLGCSMCIGSMSLPPLTSGEGLSEKIICL</sequence>
<dbReference type="InterPro" id="IPR035979">
    <property type="entry name" value="RBD_domain_sf"/>
</dbReference>
<dbReference type="PROSITE" id="PS50102">
    <property type="entry name" value="RRM"/>
    <property type="match status" value="1"/>
</dbReference>
<dbReference type="PANTHER" id="PTHR10501">
    <property type="entry name" value="U1 SMALL NUCLEAR RIBONUCLEOPROTEIN A/U2 SMALL NUCLEAR RIBONUCLEOPROTEIN B"/>
    <property type="match status" value="1"/>
</dbReference>
<organism evidence="5 6">
    <name type="scientific">Sesamum angolense</name>
    <dbReference type="NCBI Taxonomy" id="2727404"/>
    <lineage>
        <taxon>Eukaryota</taxon>
        <taxon>Viridiplantae</taxon>
        <taxon>Streptophyta</taxon>
        <taxon>Embryophyta</taxon>
        <taxon>Tracheophyta</taxon>
        <taxon>Spermatophyta</taxon>
        <taxon>Magnoliopsida</taxon>
        <taxon>eudicotyledons</taxon>
        <taxon>Gunneridae</taxon>
        <taxon>Pentapetalae</taxon>
        <taxon>asterids</taxon>
        <taxon>lamiids</taxon>
        <taxon>Lamiales</taxon>
        <taxon>Pedaliaceae</taxon>
        <taxon>Sesamum</taxon>
    </lineage>
</organism>
<dbReference type="SMART" id="SM00360">
    <property type="entry name" value="RRM"/>
    <property type="match status" value="1"/>
</dbReference>
<dbReference type="EMBL" id="JACGWL010000004">
    <property type="protein sequence ID" value="KAK4403691.1"/>
    <property type="molecule type" value="Genomic_DNA"/>
</dbReference>
<protein>
    <submittedName>
        <fullName evidence="5">RNA-binding protein 1</fullName>
    </submittedName>
</protein>
<evidence type="ECO:0000256" key="2">
    <source>
        <dbReference type="PROSITE-ProRule" id="PRU00176"/>
    </source>
</evidence>
<evidence type="ECO:0000256" key="3">
    <source>
        <dbReference type="SAM" id="MobiDB-lite"/>
    </source>
</evidence>
<comment type="caution">
    <text evidence="5">The sequence shown here is derived from an EMBL/GenBank/DDBJ whole genome shotgun (WGS) entry which is preliminary data.</text>
</comment>
<dbReference type="CDD" id="cd21618">
    <property type="entry name" value="RRM_AtNSRA_like"/>
    <property type="match status" value="1"/>
</dbReference>
<dbReference type="GO" id="GO:0003723">
    <property type="term" value="F:RNA binding"/>
    <property type="evidence" value="ECO:0007669"/>
    <property type="project" value="UniProtKB-UniRule"/>
</dbReference>
<gene>
    <name evidence="5" type="ORF">Sango_0737700</name>
</gene>
<accession>A0AAE1X209</accession>
<evidence type="ECO:0000259" key="4">
    <source>
        <dbReference type="PROSITE" id="PS50102"/>
    </source>
</evidence>
<dbReference type="InterPro" id="IPR000504">
    <property type="entry name" value="RRM_dom"/>
</dbReference>
<dbReference type="SUPFAM" id="SSF54928">
    <property type="entry name" value="RNA-binding domain, RBD"/>
    <property type="match status" value="1"/>
</dbReference>
<dbReference type="Proteomes" id="UP001289374">
    <property type="component" value="Unassembled WGS sequence"/>
</dbReference>
<dbReference type="InterPro" id="IPR012677">
    <property type="entry name" value="Nucleotide-bd_a/b_plait_sf"/>
</dbReference>
<reference evidence="5" key="1">
    <citation type="submission" date="2020-06" db="EMBL/GenBank/DDBJ databases">
        <authorList>
            <person name="Li T."/>
            <person name="Hu X."/>
            <person name="Zhang T."/>
            <person name="Song X."/>
            <person name="Zhang H."/>
            <person name="Dai N."/>
            <person name="Sheng W."/>
            <person name="Hou X."/>
            <person name="Wei L."/>
        </authorList>
    </citation>
    <scope>NUCLEOTIDE SEQUENCE</scope>
    <source>
        <strain evidence="5">K16</strain>
        <tissue evidence="5">Leaf</tissue>
    </source>
</reference>
<keyword evidence="1 2" id="KW-0694">RNA-binding</keyword>
<evidence type="ECO:0000313" key="5">
    <source>
        <dbReference type="EMBL" id="KAK4403691.1"/>
    </source>
</evidence>
<feature type="compositionally biased region" description="Gly residues" evidence="3">
    <location>
        <begin position="78"/>
        <end position="89"/>
    </location>
</feature>
<feature type="region of interest" description="Disordered" evidence="3">
    <location>
        <begin position="71"/>
        <end position="95"/>
    </location>
</feature>
<reference evidence="5" key="2">
    <citation type="journal article" date="2024" name="Plant">
        <title>Genomic evolution and insights into agronomic trait innovations of Sesamum species.</title>
        <authorList>
            <person name="Miao H."/>
            <person name="Wang L."/>
            <person name="Qu L."/>
            <person name="Liu H."/>
            <person name="Sun Y."/>
            <person name="Le M."/>
            <person name="Wang Q."/>
            <person name="Wei S."/>
            <person name="Zheng Y."/>
            <person name="Lin W."/>
            <person name="Duan Y."/>
            <person name="Cao H."/>
            <person name="Xiong S."/>
            <person name="Wang X."/>
            <person name="Wei L."/>
            <person name="Li C."/>
            <person name="Ma Q."/>
            <person name="Ju M."/>
            <person name="Zhao R."/>
            <person name="Li G."/>
            <person name="Mu C."/>
            <person name="Tian Q."/>
            <person name="Mei H."/>
            <person name="Zhang T."/>
            <person name="Gao T."/>
            <person name="Zhang H."/>
        </authorList>
    </citation>
    <scope>NUCLEOTIDE SEQUENCE</scope>
    <source>
        <strain evidence="5">K16</strain>
    </source>
</reference>
<evidence type="ECO:0000313" key="6">
    <source>
        <dbReference type="Proteomes" id="UP001289374"/>
    </source>
</evidence>
<feature type="region of interest" description="Disordered" evidence="3">
    <location>
        <begin position="17"/>
        <end position="43"/>
    </location>
</feature>
<name>A0AAE1X209_9LAMI</name>
<feature type="domain" description="RRM" evidence="4">
    <location>
        <begin position="133"/>
        <end position="210"/>
    </location>
</feature>
<keyword evidence="6" id="KW-1185">Reference proteome</keyword>
<dbReference type="Pfam" id="PF00076">
    <property type="entry name" value="RRM_1"/>
    <property type="match status" value="1"/>
</dbReference>
<proteinExistence type="predicted"/>
<dbReference type="Gene3D" id="3.30.70.330">
    <property type="match status" value="1"/>
</dbReference>